<dbReference type="KEGG" id="csm:CSUB8521_0780"/>
<dbReference type="PANTHER" id="PTHR43731:SF14">
    <property type="entry name" value="PRESENILIN-ASSOCIATED RHOMBOID-LIKE PROTEIN, MITOCHONDRIAL"/>
    <property type="match status" value="1"/>
</dbReference>
<dbReference type="InterPro" id="IPR050925">
    <property type="entry name" value="Rhomboid_protease_S54"/>
</dbReference>
<gene>
    <name evidence="9" type="ORF">CSUB8521_0780</name>
</gene>
<evidence type="ECO:0000256" key="3">
    <source>
        <dbReference type="ARBA" id="ARBA00022692"/>
    </source>
</evidence>
<feature type="transmembrane region" description="Helical" evidence="7">
    <location>
        <begin position="5"/>
        <end position="22"/>
    </location>
</feature>
<proteinExistence type="inferred from homology"/>
<accession>A0A0A8H912</accession>
<feature type="transmembrane region" description="Helical" evidence="7">
    <location>
        <begin position="108"/>
        <end position="128"/>
    </location>
</feature>
<evidence type="ECO:0000259" key="8">
    <source>
        <dbReference type="Pfam" id="PF01694"/>
    </source>
</evidence>
<evidence type="ECO:0000256" key="2">
    <source>
        <dbReference type="ARBA" id="ARBA00009045"/>
    </source>
</evidence>
<feature type="transmembrane region" description="Helical" evidence="7">
    <location>
        <begin position="156"/>
        <end position="174"/>
    </location>
</feature>
<dbReference type="InterPro" id="IPR022764">
    <property type="entry name" value="Peptidase_S54_rhomboid_dom"/>
</dbReference>
<evidence type="ECO:0000256" key="5">
    <source>
        <dbReference type="ARBA" id="ARBA00022989"/>
    </source>
</evidence>
<dbReference type="RefSeq" id="WP_039663593.1">
    <property type="nucleotide sequence ID" value="NZ_CP007772.1"/>
</dbReference>
<evidence type="ECO:0000313" key="9">
    <source>
        <dbReference type="EMBL" id="AJC90628.1"/>
    </source>
</evidence>
<dbReference type="SUPFAM" id="SSF144091">
    <property type="entry name" value="Rhomboid-like"/>
    <property type="match status" value="1"/>
</dbReference>
<feature type="transmembrane region" description="Helical" evidence="7">
    <location>
        <begin position="135"/>
        <end position="150"/>
    </location>
</feature>
<comment type="subcellular location">
    <subcellularLocation>
        <location evidence="1">Membrane</location>
        <topology evidence="1">Multi-pass membrane protein</topology>
    </subcellularLocation>
</comment>
<keyword evidence="3 7" id="KW-0812">Transmembrane</keyword>
<keyword evidence="4" id="KW-0378">Hydrolase</keyword>
<name>A0A0A8H912_9BACT</name>
<feature type="transmembrane region" description="Helical" evidence="7">
    <location>
        <begin position="81"/>
        <end position="102"/>
    </location>
</feature>
<dbReference type="Gene3D" id="1.20.1540.10">
    <property type="entry name" value="Rhomboid-like"/>
    <property type="match status" value="1"/>
</dbReference>
<reference evidence="9 10" key="1">
    <citation type="journal article" date="2014" name="Genome Biol. Evol.">
        <title>Comparative Genomics of the Campylobacter lari Group.</title>
        <authorList>
            <person name="Miller W.G."/>
            <person name="Yee E."/>
            <person name="Chapman M.H."/>
            <person name="Smith T.P."/>
            <person name="Bono J.L."/>
            <person name="Huynh S."/>
            <person name="Parker C.T."/>
            <person name="Vandamme P."/>
            <person name="Luong K."/>
            <person name="Korlach J."/>
        </authorList>
    </citation>
    <scope>NUCLEOTIDE SEQUENCE [LARGE SCALE GENOMIC DNA]</scope>
    <source>
        <strain evidence="9 10">LMG 24374</strain>
    </source>
</reference>
<evidence type="ECO:0000256" key="1">
    <source>
        <dbReference type="ARBA" id="ARBA00004141"/>
    </source>
</evidence>
<dbReference type="PANTHER" id="PTHR43731">
    <property type="entry name" value="RHOMBOID PROTEASE"/>
    <property type="match status" value="1"/>
</dbReference>
<dbReference type="GO" id="GO:0004252">
    <property type="term" value="F:serine-type endopeptidase activity"/>
    <property type="evidence" value="ECO:0007669"/>
    <property type="project" value="InterPro"/>
</dbReference>
<organism evidence="9 10">
    <name type="scientific">Campylobacter subantarcticus LMG 24374</name>
    <dbReference type="NCBI Taxonomy" id="1388751"/>
    <lineage>
        <taxon>Bacteria</taxon>
        <taxon>Pseudomonadati</taxon>
        <taxon>Campylobacterota</taxon>
        <taxon>Epsilonproteobacteria</taxon>
        <taxon>Campylobacterales</taxon>
        <taxon>Campylobacteraceae</taxon>
        <taxon>Campylobacter</taxon>
    </lineage>
</organism>
<comment type="similarity">
    <text evidence="2">Belongs to the peptidase S54 family.</text>
</comment>
<dbReference type="HOGENOM" id="CLU_055068_4_2_7"/>
<dbReference type="GO" id="GO:0016020">
    <property type="term" value="C:membrane"/>
    <property type="evidence" value="ECO:0007669"/>
    <property type="project" value="UniProtKB-SubCell"/>
</dbReference>
<feature type="domain" description="Peptidase S54 rhomboid" evidence="8">
    <location>
        <begin position="42"/>
        <end position="172"/>
    </location>
</feature>
<dbReference type="EMBL" id="CP007772">
    <property type="protein sequence ID" value="AJC90628.1"/>
    <property type="molecule type" value="Genomic_DNA"/>
</dbReference>
<protein>
    <submittedName>
        <fullName evidence="9">Putative membrane protein (Rhomboid family)</fullName>
    </submittedName>
</protein>
<dbReference type="OrthoDB" id="9813074at2"/>
<keyword evidence="5 7" id="KW-1133">Transmembrane helix</keyword>
<feature type="transmembrane region" description="Helical" evidence="7">
    <location>
        <begin position="42"/>
        <end position="69"/>
    </location>
</feature>
<sequence length="176" mass="19995">MVASFLIALNVVVFIFVNYLYFGSLKLDLILGLNLFFYQGFYWQILSTIFMHGNWTHLILNMIVLFQFGMMLEKYLGSFKFILLYLIGGVFCSLLSVFYVYLSFDGSFVNVVGASGAICVLMGYYAYLDKTATKGLIVAILLMSFVPIFMGVNVAWYAHIFGFICGYVLGRLRVIK</sequence>
<dbReference type="InterPro" id="IPR035952">
    <property type="entry name" value="Rhomboid-like_sf"/>
</dbReference>
<keyword evidence="6 7" id="KW-0472">Membrane</keyword>
<dbReference type="Pfam" id="PF01694">
    <property type="entry name" value="Rhomboid"/>
    <property type="match status" value="1"/>
</dbReference>
<evidence type="ECO:0000256" key="4">
    <source>
        <dbReference type="ARBA" id="ARBA00022801"/>
    </source>
</evidence>
<evidence type="ECO:0000256" key="6">
    <source>
        <dbReference type="ARBA" id="ARBA00023136"/>
    </source>
</evidence>
<evidence type="ECO:0000256" key="7">
    <source>
        <dbReference type="SAM" id="Phobius"/>
    </source>
</evidence>
<dbReference type="Proteomes" id="UP000031135">
    <property type="component" value="Chromosome"/>
</dbReference>
<dbReference type="AlphaFoldDB" id="A0A0A8H912"/>
<evidence type="ECO:0000313" key="10">
    <source>
        <dbReference type="Proteomes" id="UP000031135"/>
    </source>
</evidence>